<dbReference type="SMART" id="SM00382">
    <property type="entry name" value="AAA"/>
    <property type="match status" value="1"/>
</dbReference>
<dbReference type="Pfam" id="PF00005">
    <property type="entry name" value="ABC_tran"/>
    <property type="match status" value="1"/>
</dbReference>
<dbReference type="InterPro" id="IPR050683">
    <property type="entry name" value="Bact_Polysacc_Export_ATP-bd"/>
</dbReference>
<evidence type="ECO:0000313" key="7">
    <source>
        <dbReference type="Proteomes" id="UP001226434"/>
    </source>
</evidence>
<dbReference type="SUPFAM" id="SSF52540">
    <property type="entry name" value="P-loop containing nucleoside triphosphate hydrolases"/>
    <property type="match status" value="1"/>
</dbReference>
<accession>A0ABT6R7W2</accession>
<comment type="caution">
    <text evidence="6">The sequence shown here is derived from an EMBL/GenBank/DDBJ whole genome shotgun (WGS) entry which is preliminary data.</text>
</comment>
<reference evidence="6 7" key="1">
    <citation type="submission" date="2023-05" db="EMBL/GenBank/DDBJ databases">
        <title>Genome sequence of Pinibacter sp. MAH-24.</title>
        <authorList>
            <person name="Huq M.A."/>
        </authorList>
    </citation>
    <scope>NUCLEOTIDE SEQUENCE [LARGE SCALE GENOMIC DNA]</scope>
    <source>
        <strain evidence="6 7">MAH-24</strain>
    </source>
</reference>
<dbReference type="PANTHER" id="PTHR46743:SF2">
    <property type="entry name" value="TEICHOIC ACIDS EXPORT ATP-BINDING PROTEIN TAGH"/>
    <property type="match status" value="1"/>
</dbReference>
<keyword evidence="3" id="KW-0547">Nucleotide-binding</keyword>
<evidence type="ECO:0000256" key="4">
    <source>
        <dbReference type="ARBA" id="ARBA00022840"/>
    </source>
</evidence>
<keyword evidence="2" id="KW-0813">Transport</keyword>
<feature type="domain" description="ABC transporter" evidence="5">
    <location>
        <begin position="44"/>
        <end position="269"/>
    </location>
</feature>
<dbReference type="InterPro" id="IPR015860">
    <property type="entry name" value="ABC_transpr_TagH-like"/>
</dbReference>
<proteinExistence type="inferred from homology"/>
<evidence type="ECO:0000259" key="5">
    <source>
        <dbReference type="PROSITE" id="PS50893"/>
    </source>
</evidence>
<organism evidence="6 7">
    <name type="scientific">Pinibacter soli</name>
    <dbReference type="NCBI Taxonomy" id="3044211"/>
    <lineage>
        <taxon>Bacteria</taxon>
        <taxon>Pseudomonadati</taxon>
        <taxon>Bacteroidota</taxon>
        <taxon>Chitinophagia</taxon>
        <taxon>Chitinophagales</taxon>
        <taxon>Chitinophagaceae</taxon>
        <taxon>Pinibacter</taxon>
    </lineage>
</organism>
<evidence type="ECO:0000313" key="6">
    <source>
        <dbReference type="EMBL" id="MDI3318642.1"/>
    </source>
</evidence>
<evidence type="ECO:0000256" key="3">
    <source>
        <dbReference type="ARBA" id="ARBA00022741"/>
    </source>
</evidence>
<dbReference type="PANTHER" id="PTHR46743">
    <property type="entry name" value="TEICHOIC ACIDS EXPORT ATP-BINDING PROTEIN TAGH"/>
    <property type="match status" value="1"/>
</dbReference>
<protein>
    <submittedName>
        <fullName evidence="6">ABC transporter ATP-binding protein</fullName>
    </submittedName>
</protein>
<dbReference type="RefSeq" id="WP_282332770.1">
    <property type="nucleotide sequence ID" value="NZ_JASBRG010000001.1"/>
</dbReference>
<dbReference type="Gene3D" id="3.40.50.300">
    <property type="entry name" value="P-loop containing nucleotide triphosphate hydrolases"/>
    <property type="match status" value="1"/>
</dbReference>
<dbReference type="EMBL" id="JASBRG010000001">
    <property type="protein sequence ID" value="MDI3318642.1"/>
    <property type="molecule type" value="Genomic_DNA"/>
</dbReference>
<dbReference type="Proteomes" id="UP001226434">
    <property type="component" value="Unassembled WGS sequence"/>
</dbReference>
<dbReference type="InterPro" id="IPR003593">
    <property type="entry name" value="AAA+_ATPase"/>
</dbReference>
<keyword evidence="7" id="KW-1185">Reference proteome</keyword>
<evidence type="ECO:0000256" key="1">
    <source>
        <dbReference type="ARBA" id="ARBA00005417"/>
    </source>
</evidence>
<keyword evidence="4 6" id="KW-0067">ATP-binding</keyword>
<dbReference type="PROSITE" id="PS50893">
    <property type="entry name" value="ABC_TRANSPORTER_2"/>
    <property type="match status" value="1"/>
</dbReference>
<name>A0ABT6R7W2_9BACT</name>
<comment type="similarity">
    <text evidence="1">Belongs to the ABC transporter superfamily.</text>
</comment>
<gene>
    <name evidence="6" type="ORF">QJ048_02600</name>
</gene>
<sequence>MSNTVIKVENLSKQYRLGQIGTGSLAHDVNRWWHKIRGNEDPYLKVGEANDRSSKGNSDYVWSLRDINFEIKQGEAVGIIGRNGAGKSTLLKILSRTTSPTAGKIGIKGRVASLLEVGTGFHPELTGRENIFLNGAILGMTKAEIKKKFDEIVDFAGVERYVDTPVKRYSSGMYVRLAFGVAAHLEPEILIVDEVLAVGDTEFQKKALGKMNQVSKGEGRTVLFVSHNMAAIKTLCTHGIVLKQGVSVFNGSQYDAVNYYQSSDSTNSFIHAPDIASAPGNDNIKILRLEAAPQEGSELTIFSGLEFQLVFFNAGVGKNLDITFEVQNQDNVIVFHSGGHISKQYDSKKGIYHLTCKLPKRFLNAGTYSLSIIFGENQRFVLYSASDIISFEVLHETSGSNSSRLPGLTFPEIEIQSDFSNE</sequence>
<dbReference type="GO" id="GO:0005524">
    <property type="term" value="F:ATP binding"/>
    <property type="evidence" value="ECO:0007669"/>
    <property type="project" value="UniProtKB-KW"/>
</dbReference>
<dbReference type="InterPro" id="IPR027417">
    <property type="entry name" value="P-loop_NTPase"/>
</dbReference>
<dbReference type="CDD" id="cd03220">
    <property type="entry name" value="ABC_KpsT_Wzt"/>
    <property type="match status" value="1"/>
</dbReference>
<evidence type="ECO:0000256" key="2">
    <source>
        <dbReference type="ARBA" id="ARBA00022448"/>
    </source>
</evidence>
<dbReference type="InterPro" id="IPR003439">
    <property type="entry name" value="ABC_transporter-like_ATP-bd"/>
</dbReference>